<dbReference type="EMBL" id="SRXT01000003">
    <property type="protein sequence ID" value="TGX54000.1"/>
    <property type="molecule type" value="Genomic_DNA"/>
</dbReference>
<proteinExistence type="inferred from homology"/>
<organism evidence="13 14">
    <name type="scientific">Sphingomonas gei</name>
    <dbReference type="NCBI Taxonomy" id="1395960"/>
    <lineage>
        <taxon>Bacteria</taxon>
        <taxon>Pseudomonadati</taxon>
        <taxon>Pseudomonadota</taxon>
        <taxon>Alphaproteobacteria</taxon>
        <taxon>Sphingomonadales</taxon>
        <taxon>Sphingomonadaceae</taxon>
        <taxon>Sphingomonas</taxon>
    </lineage>
</organism>
<evidence type="ECO:0000313" key="13">
    <source>
        <dbReference type="EMBL" id="TGX54000.1"/>
    </source>
</evidence>
<protein>
    <submittedName>
        <fullName evidence="13">TonB-dependent receptor</fullName>
    </submittedName>
</protein>
<dbReference type="Pfam" id="PF07715">
    <property type="entry name" value="Plug"/>
    <property type="match status" value="1"/>
</dbReference>
<comment type="caution">
    <text evidence="13">The sequence shown here is derived from an EMBL/GenBank/DDBJ whole genome shotgun (WGS) entry which is preliminary data.</text>
</comment>
<keyword evidence="10" id="KW-0732">Signal</keyword>
<evidence type="ECO:0000256" key="5">
    <source>
        <dbReference type="ARBA" id="ARBA00023077"/>
    </source>
</evidence>
<dbReference type="GO" id="GO:0009279">
    <property type="term" value="C:cell outer membrane"/>
    <property type="evidence" value="ECO:0007669"/>
    <property type="project" value="UniProtKB-SubCell"/>
</dbReference>
<dbReference type="Proteomes" id="UP000306147">
    <property type="component" value="Unassembled WGS sequence"/>
</dbReference>
<comment type="subcellular location">
    <subcellularLocation>
        <location evidence="1 8">Cell outer membrane</location>
        <topology evidence="1 8">Multi-pass membrane protein</topology>
    </subcellularLocation>
</comment>
<keyword evidence="13" id="KW-0675">Receptor</keyword>
<accession>A0A4S1XEK0</accession>
<sequence>MTNPRRQSDLASFSSMAALALATLAALPAAAQTTGSEPTVAQEETPRAAAEDGEVVVTGTRILRDGFQAPTPLTVLTRDDIDNGSPSNNIADFVNQLPQLAGSTKPANSRLNLSSGQAGINALNLRNLGETRTLVLVDGRRSVGSAVNGVVDINTIPQALIERVEVSTGGASSAYGSDAVAGVVNFVLNKKFEGLRVTADSGITTYGDGSNYSGSIAGGTSFASGRGHVLFNAEIAHRDGIFEVDAVDRKWNHTGYVRIQDPTWTAASTTPQYITTRRQIGASNSTPGGLITGSVNRVLINGVPTNVTTTGLRGNYFGQNGQVLQYQYGALTFPAITGTTAPSLTQGGSWQVNDSGRRIGLDPEDDRWGVFGRLSYEIGDGIELFAEGSYNRQRVYFNAGPNLQTGIQLAAQNCNVTPVPITCNAYLYNALGAAALSTPNLSTVTVATTSADLPFRAVENERKVQRYLVGAEGQFEAFGKPARWDVYAQYGRAELHEELQNIQNTARLAAATNAVFAPAGNTGGYAAGSIQCAINVDASTTNDDPACRPLNRLGVGVADPAAVAYALGNPYRDETVEQYVAGVNLAVTPFATWAGDVSVSVGAEYRKEKIRGTVPAEFQPIVANNLVTTRWSVGNYVPTAGQYDVKEAYLETVIPLGLGLEFNGAVRATDYSSSGYVTTWKAGATWAPIEDIRLRVTRSRDIRAPNLADLYQVAQNSDSVTNPFGAGSGPNGGSYAATGVGYTGTTLGNLALVPERADSWNIGAVFSPTFLPGFNFSADYFRIEMKDAIGTFSAQQIINRCFEGAADFCAQIQQDPNNATRLLFTTRPYNFTTQLVRGVDLDASYRLQLGAEDSFLLRGVASRYIDNTINTGITGVVPVDTVGANGGQASTPTWIFRGSLTYDSPSFSATVVGRGISAGKYVASGIECTSGCPVSTTQFPTYDNNHVSGLFYADLNFTQKINSGGSSQAEMFFNVTNLFNRWPLLVPETGLAANSTYSDMLGRQFRVGIRFNLR</sequence>
<feature type="chain" id="PRO_5020678627" evidence="10">
    <location>
        <begin position="32"/>
        <end position="1014"/>
    </location>
</feature>
<feature type="domain" description="TonB-dependent receptor-like beta-barrel" evidence="11">
    <location>
        <begin position="541"/>
        <end position="978"/>
    </location>
</feature>
<evidence type="ECO:0000256" key="4">
    <source>
        <dbReference type="ARBA" id="ARBA00022692"/>
    </source>
</evidence>
<evidence type="ECO:0000256" key="2">
    <source>
        <dbReference type="ARBA" id="ARBA00022448"/>
    </source>
</evidence>
<evidence type="ECO:0000256" key="9">
    <source>
        <dbReference type="RuleBase" id="RU003357"/>
    </source>
</evidence>
<keyword evidence="3 8" id="KW-1134">Transmembrane beta strand</keyword>
<evidence type="ECO:0000256" key="7">
    <source>
        <dbReference type="ARBA" id="ARBA00023237"/>
    </source>
</evidence>
<keyword evidence="4 8" id="KW-0812">Transmembrane</keyword>
<name>A0A4S1XEK0_9SPHN</name>
<dbReference type="Gene3D" id="2.170.130.10">
    <property type="entry name" value="TonB-dependent receptor, plug domain"/>
    <property type="match status" value="1"/>
</dbReference>
<evidence type="ECO:0000256" key="1">
    <source>
        <dbReference type="ARBA" id="ARBA00004571"/>
    </source>
</evidence>
<keyword evidence="6 8" id="KW-0472">Membrane</keyword>
<evidence type="ECO:0000256" key="8">
    <source>
        <dbReference type="PROSITE-ProRule" id="PRU01360"/>
    </source>
</evidence>
<feature type="signal peptide" evidence="10">
    <location>
        <begin position="1"/>
        <end position="31"/>
    </location>
</feature>
<dbReference type="InterPro" id="IPR037066">
    <property type="entry name" value="Plug_dom_sf"/>
</dbReference>
<evidence type="ECO:0000313" key="14">
    <source>
        <dbReference type="Proteomes" id="UP000306147"/>
    </source>
</evidence>
<dbReference type="SUPFAM" id="SSF56935">
    <property type="entry name" value="Porins"/>
    <property type="match status" value="1"/>
</dbReference>
<dbReference type="PANTHER" id="PTHR47234">
    <property type="match status" value="1"/>
</dbReference>
<dbReference type="AlphaFoldDB" id="A0A4S1XEK0"/>
<feature type="domain" description="TonB-dependent receptor plug" evidence="12">
    <location>
        <begin position="68"/>
        <end position="183"/>
    </location>
</feature>
<comment type="similarity">
    <text evidence="8 9">Belongs to the TonB-dependent receptor family.</text>
</comment>
<dbReference type="InterPro" id="IPR039426">
    <property type="entry name" value="TonB-dep_rcpt-like"/>
</dbReference>
<evidence type="ECO:0000259" key="11">
    <source>
        <dbReference type="Pfam" id="PF00593"/>
    </source>
</evidence>
<dbReference type="PANTHER" id="PTHR47234:SF3">
    <property type="entry name" value="SECRETIN_TONB SHORT N-TERMINAL DOMAIN-CONTAINING PROTEIN"/>
    <property type="match status" value="1"/>
</dbReference>
<dbReference type="InterPro" id="IPR036942">
    <property type="entry name" value="Beta-barrel_TonB_sf"/>
</dbReference>
<dbReference type="InterPro" id="IPR012910">
    <property type="entry name" value="Plug_dom"/>
</dbReference>
<gene>
    <name evidence="13" type="ORF">E5A73_07680</name>
</gene>
<dbReference type="Pfam" id="PF00593">
    <property type="entry name" value="TonB_dep_Rec_b-barrel"/>
    <property type="match status" value="1"/>
</dbReference>
<evidence type="ECO:0000256" key="3">
    <source>
        <dbReference type="ARBA" id="ARBA00022452"/>
    </source>
</evidence>
<dbReference type="PROSITE" id="PS52016">
    <property type="entry name" value="TONB_DEPENDENT_REC_3"/>
    <property type="match status" value="1"/>
</dbReference>
<evidence type="ECO:0000256" key="10">
    <source>
        <dbReference type="SAM" id="SignalP"/>
    </source>
</evidence>
<evidence type="ECO:0000256" key="6">
    <source>
        <dbReference type="ARBA" id="ARBA00023136"/>
    </source>
</evidence>
<evidence type="ECO:0000259" key="12">
    <source>
        <dbReference type="Pfam" id="PF07715"/>
    </source>
</evidence>
<reference evidence="13 14" key="1">
    <citation type="submission" date="2019-04" db="EMBL/GenBank/DDBJ databases">
        <title>Sphingomonas psychrotolerans sp. nov., isolated from soil in the Tianshan Mountains, Xinjiang, China.</title>
        <authorList>
            <person name="Luo Y."/>
            <person name="Sheng H."/>
        </authorList>
    </citation>
    <scope>NUCLEOTIDE SEQUENCE [LARGE SCALE GENOMIC DNA]</scope>
    <source>
        <strain evidence="13 14">ZFGT-11</strain>
    </source>
</reference>
<keyword evidence="7 8" id="KW-0998">Cell outer membrane</keyword>
<dbReference type="OrthoDB" id="7051241at2"/>
<keyword evidence="5 9" id="KW-0798">TonB box</keyword>
<keyword evidence="14" id="KW-1185">Reference proteome</keyword>
<dbReference type="Gene3D" id="2.40.170.20">
    <property type="entry name" value="TonB-dependent receptor, beta-barrel domain"/>
    <property type="match status" value="1"/>
</dbReference>
<dbReference type="InterPro" id="IPR000531">
    <property type="entry name" value="Beta-barrel_TonB"/>
</dbReference>
<keyword evidence="2 8" id="KW-0813">Transport</keyword>